<feature type="compositionally biased region" description="Low complexity" evidence="1">
    <location>
        <begin position="452"/>
        <end position="466"/>
    </location>
</feature>
<sequence>MVAQGPVSPTPPAPPDTSASIPSDSEMDATFELPENMRELRIHALERNETEQQSETGALPTDTMETNSDPGTVSMMEARPEDATSFVLPQPMPALSIALPLPCLRQDRNPAASPQRSFTEPLRTMASAETNDDAEREPEGAQRARSLSATVPEIHESENEAQPQMSVTPDPIPEVEAQPVPERTEGVPTILEEQDATESNAANTTENVQAPLTSDALRPPSTSPAAQRSRRRESRRRSSLLQSNRRDPVLAALSSQAGVGPGILLPSLYGYYSNEPAPSSLRPAAVAYGANAHGAVATVHGDGALSTSSGHMSRMNVGLTERILASGPSVSNLYPIESQVILSPRAESHHQTTLLQDVKIQAGSVTFPAGTISDLGPKASEARDAHVSRKFEQNSLLSLSWMIEDVRLLHEEITKGPKSESGGRKSEAWNLHPLFGDERWRVELVRQRKSQARSSPAPQRQAAASSSPSESEYILTLKMTYLELMGLSFTAALPTHVMIGLRPSVKASKQPQLAKQEFLWRDFFSFTFERSNDTLVFARFPDLSQLMANADVRECNAMDLVIQIGTGPSLLPANDLHSHQEQGEMRMPFQTPSLVGLPRSLLQALGALVDDATTGDLMITVCEKGFEQQPSQELAESVGLSHFIQPCPAGVPMPFSEDGELPPVFVRDRVLWAHTSILRERSEIFGAMIESNFSEGALFDTHAHTGRSRDAWRRPYRMLRIPGADYVTMYWLLRYLYTDQVELLSSEDIQAVSLDDAWILDLEPKTARPDWKWRCIDGLDEWDADAFYPLHKATKPIVSEGHMSKDETRDGAKQRGCEAKAPNLSDPHPHPPMLPVPPASPLSLYRLAHRYHVTALCDLITSHIVSVLTPYNAINYLLLTALFEQLQNAIQNYIIHHWQDVSKSDEFEYCFDQVSTGEWGPLAGRALASLMRRLRQHS</sequence>
<name>A0AAF0J3V1_9BASI</name>
<dbReference type="SUPFAM" id="SSF54695">
    <property type="entry name" value="POZ domain"/>
    <property type="match status" value="1"/>
</dbReference>
<evidence type="ECO:0000313" key="3">
    <source>
        <dbReference type="EMBL" id="WFD28299.1"/>
    </source>
</evidence>
<evidence type="ECO:0000256" key="1">
    <source>
        <dbReference type="SAM" id="MobiDB-lite"/>
    </source>
</evidence>
<feature type="region of interest" description="Disordered" evidence="1">
    <location>
        <begin position="43"/>
        <end position="75"/>
    </location>
</feature>
<dbReference type="AlphaFoldDB" id="A0AAF0J3V1"/>
<dbReference type="Gene3D" id="3.30.710.10">
    <property type="entry name" value="Potassium Channel Kv1.1, Chain A"/>
    <property type="match status" value="1"/>
</dbReference>
<dbReference type="PANTHER" id="PTHR24413">
    <property type="entry name" value="SPECKLE-TYPE POZ PROTEIN"/>
    <property type="match status" value="1"/>
</dbReference>
<dbReference type="Proteomes" id="UP001213623">
    <property type="component" value="Chromosome 6"/>
</dbReference>
<dbReference type="InterPro" id="IPR011333">
    <property type="entry name" value="SKP1/BTB/POZ_sf"/>
</dbReference>
<evidence type="ECO:0000259" key="2">
    <source>
        <dbReference type="PROSITE" id="PS50097"/>
    </source>
</evidence>
<feature type="region of interest" description="Disordered" evidence="1">
    <location>
        <begin position="446"/>
        <end position="466"/>
    </location>
</feature>
<organism evidence="3 4">
    <name type="scientific">Malassezia nana</name>
    <dbReference type="NCBI Taxonomy" id="180528"/>
    <lineage>
        <taxon>Eukaryota</taxon>
        <taxon>Fungi</taxon>
        <taxon>Dikarya</taxon>
        <taxon>Basidiomycota</taxon>
        <taxon>Ustilaginomycotina</taxon>
        <taxon>Malasseziomycetes</taxon>
        <taxon>Malasseziales</taxon>
        <taxon>Malasseziaceae</taxon>
        <taxon>Malassezia</taxon>
    </lineage>
</organism>
<dbReference type="InterPro" id="IPR000210">
    <property type="entry name" value="BTB/POZ_dom"/>
</dbReference>
<gene>
    <name evidence="3" type="ORF">MNAN1_003307</name>
</gene>
<keyword evidence="4" id="KW-1185">Reference proteome</keyword>
<feature type="region of interest" description="Disordered" evidence="1">
    <location>
        <begin position="799"/>
        <end position="831"/>
    </location>
</feature>
<dbReference type="EMBL" id="CP119897">
    <property type="protein sequence ID" value="WFD28299.1"/>
    <property type="molecule type" value="Genomic_DNA"/>
</dbReference>
<dbReference type="CDD" id="cd14733">
    <property type="entry name" value="BACK"/>
    <property type="match status" value="1"/>
</dbReference>
<feature type="domain" description="BTB" evidence="2">
    <location>
        <begin position="664"/>
        <end position="745"/>
    </location>
</feature>
<reference evidence="3" key="1">
    <citation type="submission" date="2023-03" db="EMBL/GenBank/DDBJ databases">
        <title>Mating type loci evolution in Malassezia.</title>
        <authorList>
            <person name="Coelho M.A."/>
        </authorList>
    </citation>
    <scope>NUCLEOTIDE SEQUENCE</scope>
    <source>
        <strain evidence="3">CBS 9557</strain>
    </source>
</reference>
<proteinExistence type="predicted"/>
<protein>
    <recommendedName>
        <fullName evidence="2">BTB domain-containing protein</fullName>
    </recommendedName>
</protein>
<accession>A0AAF0J3V1</accession>
<feature type="compositionally biased region" description="Basic and acidic residues" evidence="1">
    <location>
        <begin position="802"/>
        <end position="818"/>
    </location>
</feature>
<feature type="compositionally biased region" description="Polar residues" evidence="1">
    <location>
        <begin position="197"/>
        <end position="212"/>
    </location>
</feature>
<feature type="region of interest" description="Disordered" evidence="1">
    <location>
        <begin position="106"/>
        <end position="247"/>
    </location>
</feature>
<feature type="compositionally biased region" description="Basic residues" evidence="1">
    <location>
        <begin position="228"/>
        <end position="238"/>
    </location>
</feature>
<feature type="region of interest" description="Disordered" evidence="1">
    <location>
        <begin position="1"/>
        <end position="30"/>
    </location>
</feature>
<evidence type="ECO:0000313" key="4">
    <source>
        <dbReference type="Proteomes" id="UP001213623"/>
    </source>
</evidence>
<dbReference type="PROSITE" id="PS50097">
    <property type="entry name" value="BTB"/>
    <property type="match status" value="1"/>
</dbReference>